<dbReference type="PANTHER" id="PTHR31809:SF0">
    <property type="entry name" value="BUD13 HOMOLOG"/>
    <property type="match status" value="1"/>
</dbReference>
<evidence type="ECO:0000313" key="4">
    <source>
        <dbReference type="EMBL" id="CAH0111529.1"/>
    </source>
</evidence>
<dbReference type="PANTHER" id="PTHR31809">
    <property type="entry name" value="BUD13 HOMOLOG"/>
    <property type="match status" value="1"/>
</dbReference>
<evidence type="ECO:0000313" key="5">
    <source>
        <dbReference type="Proteomes" id="UP000789390"/>
    </source>
</evidence>
<reference evidence="4" key="1">
    <citation type="submission" date="2021-11" db="EMBL/GenBank/DDBJ databases">
        <authorList>
            <person name="Schell T."/>
        </authorList>
    </citation>
    <scope>NUCLEOTIDE SEQUENCE</scope>
    <source>
        <strain evidence="4">M5</strain>
    </source>
</reference>
<evidence type="ECO:0000256" key="3">
    <source>
        <dbReference type="SAM" id="MobiDB-lite"/>
    </source>
</evidence>
<dbReference type="GO" id="GO:0000398">
    <property type="term" value="P:mRNA splicing, via spliceosome"/>
    <property type="evidence" value="ECO:0007669"/>
    <property type="project" value="TreeGrafter"/>
</dbReference>
<dbReference type="OrthoDB" id="6022at2759"/>
<feature type="compositionally biased region" description="Basic and acidic residues" evidence="3">
    <location>
        <begin position="272"/>
        <end position="286"/>
    </location>
</feature>
<feature type="compositionally biased region" description="Basic and acidic residues" evidence="3">
    <location>
        <begin position="315"/>
        <end position="336"/>
    </location>
</feature>
<evidence type="ECO:0000256" key="1">
    <source>
        <dbReference type="ARBA" id="ARBA00011069"/>
    </source>
</evidence>
<dbReference type="InterPro" id="IPR018609">
    <property type="entry name" value="Bud13"/>
</dbReference>
<protein>
    <recommendedName>
        <fullName evidence="2">BUD13 homolog</fullName>
    </recommendedName>
</protein>
<comment type="similarity">
    <text evidence="1">Belongs to the CWC26 family.</text>
</comment>
<sequence length="504" mass="57027">MSAPMSKLEYLKKYMSNSQKDEKNKVKKKKLKPLLKAKGGIKIVDEEIDLKKIAAGYEKDEDQIDNQEDAPLVAGVVDDRSVEMITKQDFVESSKWKRLGADVKDKLESKSKSSDGRDVDSSRSHQPRKDSTAFKKSITVKKERVDPDSDPSPPRKRHDSDSDASPPRRKRHDSDSDNSPLRRTRKDSDQSPPRKRHDSDSDPSPPRRTRKDSDASPPRRKRHDSDSDQSPLRRRKGSDSDQSPPRKHKKADDDLSPPRRKKNVDSSAQRRVKQDSDGDLSPERPNKSTSRSGGASEKLTKTLDGKMAGLQTGRALREETEELRKREEEAFRKMDKSLTGQNATTAIRAGKLRQIEAKQQVDKEKAERVAKLQEAYQKWNKGLKQGETQTTQVAEAIHEMSKPLARFADDEDLERLLREQDREGDPMAAYMAKKKVKSGGDGKGKAARPVYKGPAAAPNRFGILPGYRWDGVDRSTGYEKMYFEKQNSAVALQEEAYKWSVSDM</sequence>
<dbReference type="Proteomes" id="UP000789390">
    <property type="component" value="Unassembled WGS sequence"/>
</dbReference>
<comment type="caution">
    <text evidence="4">The sequence shown here is derived from an EMBL/GenBank/DDBJ whole genome shotgun (WGS) entry which is preliminary data.</text>
</comment>
<name>A0A8J2WMB1_9CRUS</name>
<feature type="compositionally biased region" description="Basic and acidic residues" evidence="3">
    <location>
        <begin position="97"/>
        <end position="133"/>
    </location>
</feature>
<keyword evidence="5" id="KW-1185">Reference proteome</keyword>
<dbReference type="InterPro" id="IPR051112">
    <property type="entry name" value="CWC26_splicing_factor"/>
</dbReference>
<dbReference type="EMBL" id="CAKKLH010000314">
    <property type="protein sequence ID" value="CAH0111529.1"/>
    <property type="molecule type" value="Genomic_DNA"/>
</dbReference>
<gene>
    <name evidence="4" type="ORF">DGAL_LOCUS15176</name>
</gene>
<evidence type="ECO:0000256" key="2">
    <source>
        <dbReference type="ARBA" id="ARBA00014454"/>
    </source>
</evidence>
<feature type="region of interest" description="Disordered" evidence="3">
    <location>
        <begin position="97"/>
        <end position="345"/>
    </location>
</feature>
<dbReference type="GO" id="GO:0070274">
    <property type="term" value="C:RES complex"/>
    <property type="evidence" value="ECO:0007669"/>
    <property type="project" value="TreeGrafter"/>
</dbReference>
<proteinExistence type="inferred from homology"/>
<feature type="region of interest" description="Disordered" evidence="3">
    <location>
        <begin position="433"/>
        <end position="452"/>
    </location>
</feature>
<dbReference type="GO" id="GO:0005684">
    <property type="term" value="C:U2-type spliceosomal complex"/>
    <property type="evidence" value="ECO:0007669"/>
    <property type="project" value="TreeGrafter"/>
</dbReference>
<dbReference type="AlphaFoldDB" id="A0A8J2WMB1"/>
<dbReference type="Pfam" id="PF09736">
    <property type="entry name" value="Bud13"/>
    <property type="match status" value="1"/>
</dbReference>
<organism evidence="4 5">
    <name type="scientific">Daphnia galeata</name>
    <dbReference type="NCBI Taxonomy" id="27404"/>
    <lineage>
        <taxon>Eukaryota</taxon>
        <taxon>Metazoa</taxon>
        <taxon>Ecdysozoa</taxon>
        <taxon>Arthropoda</taxon>
        <taxon>Crustacea</taxon>
        <taxon>Branchiopoda</taxon>
        <taxon>Diplostraca</taxon>
        <taxon>Cladocera</taxon>
        <taxon>Anomopoda</taxon>
        <taxon>Daphniidae</taxon>
        <taxon>Daphnia</taxon>
    </lineage>
</organism>
<dbReference type="GO" id="GO:0003723">
    <property type="term" value="F:RNA binding"/>
    <property type="evidence" value="ECO:0007669"/>
    <property type="project" value="TreeGrafter"/>
</dbReference>
<accession>A0A8J2WMB1</accession>